<evidence type="ECO:0000256" key="1">
    <source>
        <dbReference type="ARBA" id="ARBA00004123"/>
    </source>
</evidence>
<dbReference type="PROSITE" id="PS00034">
    <property type="entry name" value="PAIRED_1"/>
    <property type="match status" value="1"/>
</dbReference>
<organism evidence="10 11">
    <name type="scientific">Tenebrio molitor</name>
    <name type="common">Yellow mealworm beetle</name>
    <dbReference type="NCBI Taxonomy" id="7067"/>
    <lineage>
        <taxon>Eukaryota</taxon>
        <taxon>Metazoa</taxon>
        <taxon>Ecdysozoa</taxon>
        <taxon>Arthropoda</taxon>
        <taxon>Hexapoda</taxon>
        <taxon>Insecta</taxon>
        <taxon>Pterygota</taxon>
        <taxon>Neoptera</taxon>
        <taxon>Endopterygota</taxon>
        <taxon>Coleoptera</taxon>
        <taxon>Polyphaga</taxon>
        <taxon>Cucujiformia</taxon>
        <taxon>Tenebrionidae</taxon>
        <taxon>Tenebrio</taxon>
    </lineage>
</organism>
<comment type="caution">
    <text evidence="10">The sequence shown here is derived from an EMBL/GenBank/DDBJ whole genome shotgun (WGS) entry which is preliminary data.</text>
</comment>
<keyword evidence="3" id="KW-0563">Paired box</keyword>
<comment type="subcellular location">
    <subcellularLocation>
        <location evidence="1">Nucleus</location>
    </subcellularLocation>
</comment>
<evidence type="ECO:0000256" key="5">
    <source>
        <dbReference type="ARBA" id="ARBA00023125"/>
    </source>
</evidence>
<dbReference type="InterPro" id="IPR043565">
    <property type="entry name" value="PAX_fam"/>
</dbReference>
<name>A0A8J6H6B2_TENMO</name>
<dbReference type="SMART" id="SM00351">
    <property type="entry name" value="PAX"/>
    <property type="match status" value="1"/>
</dbReference>
<dbReference type="Proteomes" id="UP000719412">
    <property type="component" value="Unassembled WGS sequence"/>
</dbReference>
<keyword evidence="6" id="KW-0804">Transcription</keyword>
<feature type="region of interest" description="Disordered" evidence="8">
    <location>
        <begin position="749"/>
        <end position="780"/>
    </location>
</feature>
<dbReference type="FunFam" id="1.10.10.10:FF:000003">
    <property type="entry name" value="Paired box protein Pax-6"/>
    <property type="match status" value="1"/>
</dbReference>
<dbReference type="GO" id="GO:0000981">
    <property type="term" value="F:DNA-binding transcription factor activity, RNA polymerase II-specific"/>
    <property type="evidence" value="ECO:0007669"/>
    <property type="project" value="TreeGrafter"/>
</dbReference>
<keyword evidence="2" id="KW-0217">Developmental protein</keyword>
<evidence type="ECO:0000313" key="10">
    <source>
        <dbReference type="EMBL" id="KAH0808706.1"/>
    </source>
</evidence>
<evidence type="ECO:0000259" key="9">
    <source>
        <dbReference type="PROSITE" id="PS51057"/>
    </source>
</evidence>
<dbReference type="CDD" id="cd00131">
    <property type="entry name" value="PAX"/>
    <property type="match status" value="1"/>
</dbReference>
<dbReference type="SUPFAM" id="SSF46689">
    <property type="entry name" value="Homeodomain-like"/>
    <property type="match status" value="2"/>
</dbReference>
<dbReference type="PRINTS" id="PR00027">
    <property type="entry name" value="PAIREDBOX"/>
</dbReference>
<evidence type="ECO:0000256" key="2">
    <source>
        <dbReference type="ARBA" id="ARBA00022473"/>
    </source>
</evidence>
<dbReference type="PROSITE" id="PS51057">
    <property type="entry name" value="PAIRED_2"/>
    <property type="match status" value="1"/>
</dbReference>
<evidence type="ECO:0000256" key="3">
    <source>
        <dbReference type="ARBA" id="ARBA00022724"/>
    </source>
</evidence>
<dbReference type="GO" id="GO:0009791">
    <property type="term" value="P:post-embryonic development"/>
    <property type="evidence" value="ECO:0007669"/>
    <property type="project" value="UniProtKB-ARBA"/>
</dbReference>
<dbReference type="InterPro" id="IPR043182">
    <property type="entry name" value="PAIRED_DNA-bd_dom"/>
</dbReference>
<keyword evidence="11" id="KW-1185">Reference proteome</keyword>
<dbReference type="Pfam" id="PF00292">
    <property type="entry name" value="PAX"/>
    <property type="match status" value="2"/>
</dbReference>
<dbReference type="EMBL" id="JABDTM020028589">
    <property type="protein sequence ID" value="KAH0808706.1"/>
    <property type="molecule type" value="Genomic_DNA"/>
</dbReference>
<protein>
    <recommendedName>
        <fullName evidence="9">Paired domain-containing protein</fullName>
    </recommendedName>
</protein>
<feature type="region of interest" description="Disordered" evidence="8">
    <location>
        <begin position="237"/>
        <end position="258"/>
    </location>
</feature>
<reference evidence="10" key="2">
    <citation type="submission" date="2021-08" db="EMBL/GenBank/DDBJ databases">
        <authorList>
            <person name="Eriksson T."/>
        </authorList>
    </citation>
    <scope>NUCLEOTIDE SEQUENCE</scope>
    <source>
        <strain evidence="10">Stoneville</strain>
        <tissue evidence="10">Whole head</tissue>
    </source>
</reference>
<accession>A0A8J6H6B2</accession>
<feature type="domain" description="Paired" evidence="9">
    <location>
        <begin position="19"/>
        <end position="177"/>
    </location>
</feature>
<feature type="compositionally biased region" description="Low complexity" evidence="8">
    <location>
        <begin position="375"/>
        <end position="385"/>
    </location>
</feature>
<keyword evidence="7" id="KW-0539">Nucleus</keyword>
<evidence type="ECO:0000313" key="11">
    <source>
        <dbReference type="Proteomes" id="UP000719412"/>
    </source>
</evidence>
<evidence type="ECO:0000256" key="6">
    <source>
        <dbReference type="ARBA" id="ARBA00023163"/>
    </source>
</evidence>
<keyword evidence="5" id="KW-0238">DNA-binding</keyword>
<feature type="compositionally biased region" description="Polar residues" evidence="8">
    <location>
        <begin position="757"/>
        <end position="780"/>
    </location>
</feature>
<evidence type="ECO:0000256" key="4">
    <source>
        <dbReference type="ARBA" id="ARBA00023015"/>
    </source>
</evidence>
<sequence>MRVQERDFLSLTPNGTLTRHGGVNQLGGVFVNGRPLPDVVRQRIVELAHNGVRPCDISRQLRVSHGCVSKILSRDDRRCELMSRSGPVFDDLTPRGEVVASAEFHRYYETGSFKAGVIGGSKPKVATPPVVDAIANYKRENPTMFAWEIRDRLLAEGICSQDNVPSVSSINRTYATPPGLLKRIARPLLCFRLYTPRGELSAHLKFSKVGLSAKRLEVERRERRRLGILTRKGTKGVENEQEKINKRRKPVPERSADSQIREIELKPISASLGDAAKWRGTPCSTNCALLSFGPTNNTTPGAAKHKHTIELFFTKARPYVLPWDRRMLLFGEKRRSADNNLPPLENRVKSWLSRERGIVRNKAAEKAKHAHQIATSGGTTSSSGGPVSVIAHAPATQLTEPRSGAYSINGILGLQHDPNGNSIKRKRIEDHAESTILSDPAFVMAPSSFVWPGCIGENSEHESQTGIITKETPSPGRTIARTQLRRDLYEAQPGAVSSEKSQSAPVRVFKKLENSAVPGFNSEVVGVPVGTTCLGDCSPGRCYCDYIDWSMGNSKDENRDINGHPEDDLKRQRSQYNGDQLYSNCIFAKLAPAEMLIPYLNLCINCTRCIESDNLSRFQLWSSKWSIKDEHKLLSELGGAGTTTGQTGYYDTHAGFPSVGAASSAADIYDTINTMSQATSQNLYTPPLAGSLGTSSLTPLAPITMHEMKLESTRIMDPAMSPYHSAETSSPYSGVVGLGAVVDGASPGLPLALPSEPGSQPASHTGSPDPTALTVLQPSNGSNQHYSTMLPSFGYSTGTAVVPGTDYAYSTAYSQYGSAYGTYGYGSASSGLLNAPYYYTNNDAPVNNHLNCPSSSENAEQNSRSPLAATRANSLASANSPTESGSACLKAETLYTHDLNLG</sequence>
<dbReference type="PANTHER" id="PTHR45636">
    <property type="entry name" value="PAIRED BOX PROTEIN PAX-6-RELATED-RELATED"/>
    <property type="match status" value="1"/>
</dbReference>
<dbReference type="InterPro" id="IPR001523">
    <property type="entry name" value="Paired_dom"/>
</dbReference>
<reference evidence="10" key="1">
    <citation type="journal article" date="2020" name="J Insects Food Feed">
        <title>The yellow mealworm (Tenebrio molitor) genome: a resource for the emerging insects as food and feed industry.</title>
        <authorList>
            <person name="Eriksson T."/>
            <person name="Andere A."/>
            <person name="Kelstrup H."/>
            <person name="Emery V."/>
            <person name="Picard C."/>
        </authorList>
    </citation>
    <scope>NUCLEOTIDE SEQUENCE</scope>
    <source>
        <strain evidence="10">Stoneville</strain>
        <tissue evidence="10">Whole head</tissue>
    </source>
</reference>
<evidence type="ECO:0000256" key="8">
    <source>
        <dbReference type="SAM" id="MobiDB-lite"/>
    </source>
</evidence>
<dbReference type="InterPro" id="IPR009057">
    <property type="entry name" value="Homeodomain-like_sf"/>
</dbReference>
<feature type="region of interest" description="Disordered" evidence="8">
    <location>
        <begin position="849"/>
        <end position="884"/>
    </location>
</feature>
<dbReference type="InterPro" id="IPR036388">
    <property type="entry name" value="WH-like_DNA-bd_sf"/>
</dbReference>
<dbReference type="GO" id="GO:0005634">
    <property type="term" value="C:nucleus"/>
    <property type="evidence" value="ECO:0007669"/>
    <property type="project" value="UniProtKB-SubCell"/>
</dbReference>
<evidence type="ECO:0000256" key="7">
    <source>
        <dbReference type="ARBA" id="ARBA00023242"/>
    </source>
</evidence>
<dbReference type="Gene3D" id="1.10.10.10">
    <property type="entry name" value="Winged helix-like DNA-binding domain superfamily/Winged helix DNA-binding domain"/>
    <property type="match status" value="2"/>
</dbReference>
<feature type="region of interest" description="Disordered" evidence="8">
    <location>
        <begin position="364"/>
        <end position="388"/>
    </location>
</feature>
<keyword evidence="4" id="KW-0805">Transcription regulation</keyword>
<dbReference type="PANTHER" id="PTHR45636:SF41">
    <property type="entry name" value="PAIRED BOX PROTEIN PAX-6-RELATED"/>
    <property type="match status" value="1"/>
</dbReference>
<dbReference type="GO" id="GO:0000978">
    <property type="term" value="F:RNA polymerase II cis-regulatory region sequence-specific DNA binding"/>
    <property type="evidence" value="ECO:0007669"/>
    <property type="project" value="TreeGrafter"/>
</dbReference>
<dbReference type="AlphaFoldDB" id="A0A8J6H6B2"/>
<gene>
    <name evidence="10" type="ORF">GEV33_014085</name>
</gene>
<proteinExistence type="predicted"/>